<proteinExistence type="predicted"/>
<feature type="chain" id="PRO_5012217621" evidence="1">
    <location>
        <begin position="24"/>
        <end position="135"/>
    </location>
</feature>
<name>A0A225UTR4_9STRA</name>
<reference evidence="3" key="1">
    <citation type="submission" date="2017-03" db="EMBL/GenBank/DDBJ databases">
        <title>Phytopthora megakarya and P. palmivora, two closely related causual agents of cacao black pod achieved similar genome size and gene model numbers by different mechanisms.</title>
        <authorList>
            <person name="Ali S."/>
            <person name="Shao J."/>
            <person name="Larry D.J."/>
            <person name="Kronmiller B."/>
            <person name="Shen D."/>
            <person name="Strem M.D."/>
            <person name="Melnick R.L."/>
            <person name="Guiltinan M.J."/>
            <person name="Tyler B.M."/>
            <person name="Meinhardt L.W."/>
            <person name="Bailey B.A."/>
        </authorList>
    </citation>
    <scope>NUCLEOTIDE SEQUENCE [LARGE SCALE GENOMIC DNA]</scope>
    <source>
        <strain evidence="3">zdho120</strain>
    </source>
</reference>
<evidence type="ECO:0000256" key="1">
    <source>
        <dbReference type="SAM" id="SignalP"/>
    </source>
</evidence>
<comment type="caution">
    <text evidence="2">The sequence shown here is derived from an EMBL/GenBank/DDBJ whole genome shotgun (WGS) entry which is preliminary data.</text>
</comment>
<dbReference type="Proteomes" id="UP000198211">
    <property type="component" value="Unassembled WGS sequence"/>
</dbReference>
<evidence type="ECO:0000313" key="3">
    <source>
        <dbReference type="Proteomes" id="UP000198211"/>
    </source>
</evidence>
<dbReference type="EMBL" id="NBNE01011897">
    <property type="protein sequence ID" value="OWY96248.1"/>
    <property type="molecule type" value="Genomic_DNA"/>
</dbReference>
<feature type="signal peptide" evidence="1">
    <location>
        <begin position="1"/>
        <end position="23"/>
    </location>
</feature>
<sequence length="135" mass="14745">MPSLGAFASSLCLMLLAFSTSEATTESKVVKAKPTKAETNLLYDALGDLSVYSPDIDTYVCAKVVWSVKKWTSSSGVTKYKFSVHGCVVGDEYVGRCLDYPYVLFGNFDVFITSDTKTDSLAVTSVKLRPDRVTQ</sequence>
<dbReference type="AlphaFoldDB" id="A0A225UTR4"/>
<accession>A0A225UTR4</accession>
<keyword evidence="3" id="KW-1185">Reference proteome</keyword>
<protein>
    <submittedName>
        <fullName evidence="2">Uncharacterized protein</fullName>
    </submittedName>
</protein>
<keyword evidence="1" id="KW-0732">Signal</keyword>
<organism evidence="2 3">
    <name type="scientific">Phytophthora megakarya</name>
    <dbReference type="NCBI Taxonomy" id="4795"/>
    <lineage>
        <taxon>Eukaryota</taxon>
        <taxon>Sar</taxon>
        <taxon>Stramenopiles</taxon>
        <taxon>Oomycota</taxon>
        <taxon>Peronosporomycetes</taxon>
        <taxon>Peronosporales</taxon>
        <taxon>Peronosporaceae</taxon>
        <taxon>Phytophthora</taxon>
    </lineage>
</organism>
<dbReference type="OrthoDB" id="107396at2759"/>
<gene>
    <name evidence="2" type="ORF">PHMEG_00033535</name>
</gene>
<evidence type="ECO:0000313" key="2">
    <source>
        <dbReference type="EMBL" id="OWY96248.1"/>
    </source>
</evidence>